<dbReference type="WBParaSite" id="Csp11.Scaffold629.g15618.t1">
    <property type="protein sequence ID" value="Csp11.Scaffold629.g15618.t1"/>
    <property type="gene ID" value="Csp11.Scaffold629.g15618"/>
</dbReference>
<sequence>MMKPDGYLYPPPKKASGKIRACVVEKKGDETRTSMRQSEIYAYSPDIRIRDGYMVMPKYFWGSFSPGDWFWTKPIYAVDRFNEQGDERELSELEKIDPAEYKVLKIPPTKFEHGIVRIKCAFVFCPEFIRNKEIRNTYGSYKKLYVLNMGQGFVHNSKAEFKLNQDTIHIGIFEFRAKDNGAVNFSHRSEIRDHTNHVLERDSMWELRNVVAETVSNGIKQEMKIALESLLNLAQEFDKEIEDMKMSMKPSSLLDDSMANLTVRESLHSNMNTSDISNVSVPPSQTSSTEEQLDDSNDVTLTNPNELVFHTMEELEAYRKEVIVLTKCSENGMEITKWMDNETGETCTDDDILIFKFHSRHEITAKTEEQAAPTKQIVQESVVERNETTFAVERNETTIAQNQIRHRTFSTTSIRSNVLGVPLASSTPMPTPLATPHQSPEPQRRRMTFPNIFGEHGDDTYNSTQNFTAHMNQTRDTVLLCRDVS</sequence>
<dbReference type="STRING" id="1561998.A0A1I7U7E7"/>
<evidence type="ECO:0000256" key="2">
    <source>
        <dbReference type="SAM" id="MobiDB-lite"/>
    </source>
</evidence>
<feature type="compositionally biased region" description="Polar residues" evidence="2">
    <location>
        <begin position="269"/>
        <end position="290"/>
    </location>
</feature>
<proteinExistence type="predicted"/>
<dbReference type="Proteomes" id="UP000095282">
    <property type="component" value="Unplaced"/>
</dbReference>
<dbReference type="eggNOG" id="ENOG502RWV4">
    <property type="taxonomic scope" value="Eukaryota"/>
</dbReference>
<feature type="coiled-coil region" evidence="1">
    <location>
        <begin position="220"/>
        <end position="247"/>
    </location>
</feature>
<feature type="region of interest" description="Disordered" evidence="2">
    <location>
        <begin position="269"/>
        <end position="300"/>
    </location>
</feature>
<evidence type="ECO:0000313" key="3">
    <source>
        <dbReference type="Proteomes" id="UP000095282"/>
    </source>
</evidence>
<keyword evidence="3" id="KW-1185">Reference proteome</keyword>
<protein>
    <submittedName>
        <fullName evidence="4">IRS-type PTB domain-containing protein</fullName>
    </submittedName>
</protein>
<dbReference type="AlphaFoldDB" id="A0A1I7U7E7"/>
<reference evidence="4" key="1">
    <citation type="submission" date="2016-11" db="UniProtKB">
        <authorList>
            <consortium name="WormBaseParasite"/>
        </authorList>
    </citation>
    <scope>IDENTIFICATION</scope>
</reference>
<evidence type="ECO:0000256" key="1">
    <source>
        <dbReference type="SAM" id="Coils"/>
    </source>
</evidence>
<feature type="region of interest" description="Disordered" evidence="2">
    <location>
        <begin position="423"/>
        <end position="445"/>
    </location>
</feature>
<organism evidence="3 4">
    <name type="scientific">Caenorhabditis tropicalis</name>
    <dbReference type="NCBI Taxonomy" id="1561998"/>
    <lineage>
        <taxon>Eukaryota</taxon>
        <taxon>Metazoa</taxon>
        <taxon>Ecdysozoa</taxon>
        <taxon>Nematoda</taxon>
        <taxon>Chromadorea</taxon>
        <taxon>Rhabditida</taxon>
        <taxon>Rhabditina</taxon>
        <taxon>Rhabditomorpha</taxon>
        <taxon>Rhabditoidea</taxon>
        <taxon>Rhabditidae</taxon>
        <taxon>Peloderinae</taxon>
        <taxon>Caenorhabditis</taxon>
    </lineage>
</organism>
<name>A0A1I7U7E7_9PELO</name>
<accession>A0A1I7U7E7</accession>
<evidence type="ECO:0000313" key="4">
    <source>
        <dbReference type="WBParaSite" id="Csp11.Scaffold629.g15618.t1"/>
    </source>
</evidence>
<keyword evidence="1" id="KW-0175">Coiled coil</keyword>